<evidence type="ECO:0000313" key="1">
    <source>
        <dbReference type="EMBL" id="MFC4202868.1"/>
    </source>
</evidence>
<organism evidence="1 2">
    <name type="scientific">Candidimonas humi</name>
    <dbReference type="NCBI Taxonomy" id="683355"/>
    <lineage>
        <taxon>Bacteria</taxon>
        <taxon>Pseudomonadati</taxon>
        <taxon>Pseudomonadota</taxon>
        <taxon>Betaproteobacteria</taxon>
        <taxon>Burkholderiales</taxon>
        <taxon>Alcaligenaceae</taxon>
        <taxon>Candidimonas</taxon>
    </lineage>
</organism>
<dbReference type="RefSeq" id="WP_217965393.1">
    <property type="nucleotide sequence ID" value="NZ_JAHTBN010000006.1"/>
</dbReference>
<accession>A0ABV8P3U6</accession>
<proteinExistence type="predicted"/>
<dbReference type="InterPro" id="IPR021352">
    <property type="entry name" value="DUF2971"/>
</dbReference>
<gene>
    <name evidence="1" type="ORF">ACFOY1_18105</name>
</gene>
<dbReference type="Pfam" id="PF11185">
    <property type="entry name" value="DUF2971"/>
    <property type="match status" value="1"/>
</dbReference>
<dbReference type="Proteomes" id="UP001595848">
    <property type="component" value="Unassembled WGS sequence"/>
</dbReference>
<dbReference type="EMBL" id="JBHSBV010000007">
    <property type="protein sequence ID" value="MFC4202868.1"/>
    <property type="molecule type" value="Genomic_DNA"/>
</dbReference>
<reference evidence="2" key="1">
    <citation type="journal article" date="2019" name="Int. J. Syst. Evol. Microbiol.">
        <title>The Global Catalogue of Microorganisms (GCM) 10K type strain sequencing project: providing services to taxonomists for standard genome sequencing and annotation.</title>
        <authorList>
            <consortium name="The Broad Institute Genomics Platform"/>
            <consortium name="The Broad Institute Genome Sequencing Center for Infectious Disease"/>
            <person name="Wu L."/>
            <person name="Ma J."/>
        </authorList>
    </citation>
    <scope>NUCLEOTIDE SEQUENCE [LARGE SCALE GENOMIC DNA]</scope>
    <source>
        <strain evidence="2">LMG 24813</strain>
    </source>
</reference>
<protein>
    <submittedName>
        <fullName evidence="1">DUF2971 domain-containing protein</fullName>
    </submittedName>
</protein>
<name>A0ABV8P3U6_9BURK</name>
<keyword evidence="2" id="KW-1185">Reference proteome</keyword>
<evidence type="ECO:0000313" key="2">
    <source>
        <dbReference type="Proteomes" id="UP001595848"/>
    </source>
</evidence>
<sequence>MAIDPDTAVQLAKIFMPYAMQKTDELQCGGKLVHYTTADVAIKIIRSQTIWLRNARAMHDFSEVQHGFTELKSCLGADDSLLFKRLCAALDGCAAGAGQETIRVFDHWWKETQFATYIACFSRHDDAEDQYGRLSMWRAFSQDTAGVAFVLRPPPPNAAAPARAILSPVGYFNQQDLKGQVEAVIAQIEANLDFLRRFEKPIIVGYAHRMLLMAVVSMKHQAFKEEQEWRVIHLPNLDQSPHLFSETEVVSGIPQIVWKLPLKNNPEIGITNLTIPELLDRIIIGPTSYPASIWEALVRELNLIGVQDAHQKVYSSGIPLR</sequence>
<comment type="caution">
    <text evidence="1">The sequence shown here is derived from an EMBL/GenBank/DDBJ whole genome shotgun (WGS) entry which is preliminary data.</text>
</comment>